<dbReference type="Gene3D" id="3.40.50.410">
    <property type="entry name" value="von Willebrand factor, type A domain"/>
    <property type="match status" value="1"/>
</dbReference>
<evidence type="ECO:0000313" key="17">
    <source>
        <dbReference type="Proteomes" id="UP000515158"/>
    </source>
</evidence>
<keyword evidence="4" id="KW-0107">Calcium channel</keyword>
<dbReference type="PANTHER" id="PTHR10166:SF67">
    <property type="entry name" value="VWFA DOMAIN-CONTAINING PROTEIN"/>
    <property type="match status" value="1"/>
</dbReference>
<keyword evidence="3" id="KW-0109">Calcium transport</keyword>
<dbReference type="RefSeq" id="XP_034239824.1">
    <property type="nucleotide sequence ID" value="XM_034383933.1"/>
</dbReference>
<dbReference type="Gene3D" id="3.30.450.20">
    <property type="entry name" value="PAS domain"/>
    <property type="match status" value="1"/>
</dbReference>
<dbReference type="KEGG" id="tpal:117644441"/>
<dbReference type="GO" id="GO:0005245">
    <property type="term" value="F:voltage-gated calcium channel activity"/>
    <property type="evidence" value="ECO:0007669"/>
    <property type="project" value="TreeGrafter"/>
</dbReference>
<evidence type="ECO:0000256" key="14">
    <source>
        <dbReference type="ARBA" id="ARBA00023180"/>
    </source>
</evidence>
<dbReference type="SMART" id="SM00327">
    <property type="entry name" value="VWA"/>
    <property type="match status" value="1"/>
</dbReference>
<name>A0A6P8ZM17_THRPL</name>
<keyword evidence="13" id="KW-1015">Disulfide bond</keyword>
<accession>A0A6P8ZM17</accession>
<reference evidence="18" key="1">
    <citation type="submission" date="2025-08" db="UniProtKB">
        <authorList>
            <consortium name="RefSeq"/>
        </authorList>
    </citation>
    <scope>IDENTIFICATION</scope>
    <source>
        <tissue evidence="18">Total insect</tissue>
    </source>
</reference>
<dbReference type="InterPro" id="IPR036465">
    <property type="entry name" value="vWFA_dom_sf"/>
</dbReference>
<keyword evidence="2" id="KW-0813">Transport</keyword>
<dbReference type="GO" id="GO:0046872">
    <property type="term" value="F:metal ion binding"/>
    <property type="evidence" value="ECO:0007669"/>
    <property type="project" value="UniProtKB-KW"/>
</dbReference>
<evidence type="ECO:0000256" key="2">
    <source>
        <dbReference type="ARBA" id="ARBA00022448"/>
    </source>
</evidence>
<keyword evidence="8" id="KW-0106">Calcium</keyword>
<keyword evidence="11" id="KW-0406">Ion transport</keyword>
<keyword evidence="10" id="KW-1133">Transmembrane helix</keyword>
<dbReference type="Proteomes" id="UP000515158">
    <property type="component" value="Unplaced"/>
</dbReference>
<keyword evidence="6" id="KW-0479">Metal-binding</keyword>
<dbReference type="InParanoid" id="A0A6P8ZM17"/>
<dbReference type="Pfam" id="PF08473">
    <property type="entry name" value="VGCC_alpha2"/>
    <property type="match status" value="1"/>
</dbReference>
<dbReference type="Pfam" id="PF08399">
    <property type="entry name" value="VWA_N"/>
    <property type="match status" value="1"/>
</dbReference>
<dbReference type="InterPro" id="IPR013680">
    <property type="entry name" value="VDCC_a2/dsu"/>
</dbReference>
<dbReference type="GeneID" id="117644441"/>
<evidence type="ECO:0000256" key="11">
    <source>
        <dbReference type="ARBA" id="ARBA00023065"/>
    </source>
</evidence>
<keyword evidence="9" id="KW-0851">Voltage-gated channel</keyword>
<dbReference type="SUPFAM" id="SSF53300">
    <property type="entry name" value="vWA-like"/>
    <property type="match status" value="1"/>
</dbReference>
<dbReference type="OrthoDB" id="8179127at2759"/>
<evidence type="ECO:0000256" key="10">
    <source>
        <dbReference type="ARBA" id="ARBA00022989"/>
    </source>
</evidence>
<evidence type="ECO:0000256" key="9">
    <source>
        <dbReference type="ARBA" id="ARBA00022882"/>
    </source>
</evidence>
<evidence type="ECO:0000259" key="16">
    <source>
        <dbReference type="PROSITE" id="PS50234"/>
    </source>
</evidence>
<dbReference type="Pfam" id="PF00092">
    <property type="entry name" value="VWA"/>
    <property type="match status" value="1"/>
</dbReference>
<evidence type="ECO:0000256" key="8">
    <source>
        <dbReference type="ARBA" id="ARBA00022837"/>
    </source>
</evidence>
<evidence type="ECO:0000256" key="1">
    <source>
        <dbReference type="ARBA" id="ARBA00004479"/>
    </source>
</evidence>
<evidence type="ECO:0000256" key="3">
    <source>
        <dbReference type="ARBA" id="ARBA00022568"/>
    </source>
</evidence>
<protein>
    <submittedName>
        <fullName evidence="18">Voltage-dependent calcium channel subunit alpha-2/delta-2-like isoform X1</fullName>
    </submittedName>
</protein>
<dbReference type="PROSITE" id="PS50234">
    <property type="entry name" value="VWFA"/>
    <property type="match status" value="1"/>
</dbReference>
<keyword evidence="17" id="KW-1185">Reference proteome</keyword>
<evidence type="ECO:0000256" key="7">
    <source>
        <dbReference type="ARBA" id="ARBA00022729"/>
    </source>
</evidence>
<keyword evidence="15" id="KW-0407">Ion channel</keyword>
<dbReference type="InterPro" id="IPR051173">
    <property type="entry name" value="Ca_channel_alpha-2/delta"/>
</dbReference>
<evidence type="ECO:0000256" key="13">
    <source>
        <dbReference type="ARBA" id="ARBA00023157"/>
    </source>
</evidence>
<keyword evidence="14" id="KW-0325">Glycoprotein</keyword>
<evidence type="ECO:0000256" key="5">
    <source>
        <dbReference type="ARBA" id="ARBA00022692"/>
    </source>
</evidence>
<evidence type="ECO:0000313" key="18">
    <source>
        <dbReference type="RefSeq" id="XP_034239824.1"/>
    </source>
</evidence>
<keyword evidence="5" id="KW-0812">Transmembrane</keyword>
<feature type="domain" description="VWFA" evidence="16">
    <location>
        <begin position="250"/>
        <end position="436"/>
    </location>
</feature>
<dbReference type="GO" id="GO:0005891">
    <property type="term" value="C:voltage-gated calcium channel complex"/>
    <property type="evidence" value="ECO:0007669"/>
    <property type="project" value="TreeGrafter"/>
</dbReference>
<proteinExistence type="predicted"/>
<dbReference type="InterPro" id="IPR013608">
    <property type="entry name" value="VWA_N"/>
</dbReference>
<organism evidence="18">
    <name type="scientific">Thrips palmi</name>
    <name type="common">Melon thrips</name>
    <dbReference type="NCBI Taxonomy" id="161013"/>
    <lineage>
        <taxon>Eukaryota</taxon>
        <taxon>Metazoa</taxon>
        <taxon>Ecdysozoa</taxon>
        <taxon>Arthropoda</taxon>
        <taxon>Hexapoda</taxon>
        <taxon>Insecta</taxon>
        <taxon>Pterygota</taxon>
        <taxon>Neoptera</taxon>
        <taxon>Paraneoptera</taxon>
        <taxon>Thysanoptera</taxon>
        <taxon>Terebrantia</taxon>
        <taxon>Thripoidea</taxon>
        <taxon>Thripidae</taxon>
        <taxon>Thrips</taxon>
    </lineage>
</organism>
<dbReference type="PANTHER" id="PTHR10166">
    <property type="entry name" value="VOLTAGE-DEPENDENT CALCIUM CHANNEL SUBUNIT ALPHA-2/DELTA-RELATED"/>
    <property type="match status" value="1"/>
</dbReference>
<dbReference type="InterPro" id="IPR002035">
    <property type="entry name" value="VWF_A"/>
</dbReference>
<gene>
    <name evidence="18" type="primary">LOC117644441</name>
</gene>
<keyword evidence="7" id="KW-0732">Signal</keyword>
<keyword evidence="12" id="KW-0472">Membrane</keyword>
<dbReference type="AlphaFoldDB" id="A0A6P8ZM17"/>
<evidence type="ECO:0000256" key="6">
    <source>
        <dbReference type="ARBA" id="ARBA00022723"/>
    </source>
</evidence>
<comment type="subcellular location">
    <subcellularLocation>
        <location evidence="1">Membrane</location>
        <topology evidence="1">Single-pass type I membrane protein</topology>
    </subcellularLocation>
</comment>
<evidence type="ECO:0000256" key="4">
    <source>
        <dbReference type="ARBA" id="ARBA00022673"/>
    </source>
</evidence>
<sequence length="1056" mass="118770">MGPNEMWNVVTCLIIIGSKYVSCDNPLPDLETLSQLSSNLEKNLMASLSHILKTSTAVEAYSSARNMDLVSVNGTKVIDEVISKANEFLGKKEQALQRLYDAAKDAEESYEEDLTLTLRRVQFFNVKGTEAEEDGALIYAPTFGQNVSLNSSGVHIPLEIFEGWMGSLFKLVWGHDPEILNGLRWSAALDRVFTKNFEEDPTLRWQYFGSARGFMRIYPALRWPENLNPPDLYDVRRRPWYIHSISSPKDIIILIDKSGSVHGQTIDIMKIAVKALIKTLSEDDYVNVAWFNNEVNWVVPCLDSLVPATSQNKRVLLDAVDRLHESNLTSYETALEFAYDAFQRFSESREPWEGANCHKAIMFFSDGGTEWPHELSAHLCNESTEDCVRVFTFGCGPHPIPTVILKSMACKTRGYFSSITALGAIQNRIQDYVRVLGRPLVLSDEGTKDLFHWHNVYIDKGGLGPVVTVTLPVGSTSYDVRDPLLLGVVGTDIPTSDLEDLYPKNLLGAFGYPYAINNNGFIVFHPQLHHHMSYLQGEDPPNIDLTEAEGSDWVILEAMREAMVRGHSGHATHEKAIIPVGQGRAVLVSMNHFYGALKTSNFRMGLALPLGHATINVQNVPLKVDHLAGLRNLPGSLLAPWKFCSEIENSLDSQELIEVLLMSLTEKQHKCNVGMLRHLLMDMDKTRALISEWEKTSPEVQNIRSRFFSTEGGLTVVHPVSRLADYEGNRNPHKNHQYLRALARDHCVFTPSQRDGEDNTQINLLSIACPVQFQKGNSVIKVGVAGVELDQSMAQTEFNRILQFYCADNETLHCYMLDDNGFIVSSNLPRIQAGDFIGQVDPQLAGSLIDGGFYRHQERFNLQAWCLRGASEPTQSASRLTTPFLFLIKNIWSALSSFHVIIHSIISWTRPAPVESFYGWELIRRNYSCITKASWLVMSNSLSRPMDHHFRCGDCSRIIYANPMNLLSAVLVVSEPPCDCAEPAFPISFFPQEDAGPDYCSRQKVVRERKHRCYSYTKNENGTTCYPGDFPKDGVSAPRISWVLLWTMICFLKAFS</sequence>
<evidence type="ECO:0000256" key="15">
    <source>
        <dbReference type="ARBA" id="ARBA00023303"/>
    </source>
</evidence>
<evidence type="ECO:0000256" key="12">
    <source>
        <dbReference type="ARBA" id="ARBA00023136"/>
    </source>
</evidence>